<comment type="caution">
    <text evidence="4">The sequence shown here is derived from an EMBL/GenBank/DDBJ whole genome shotgun (WGS) entry which is preliminary data.</text>
</comment>
<dbReference type="SMART" id="SM00360">
    <property type="entry name" value="RRM"/>
    <property type="match status" value="2"/>
</dbReference>
<dbReference type="SUPFAM" id="SSF54928">
    <property type="entry name" value="RNA-binding domain, RBD"/>
    <property type="match status" value="2"/>
</dbReference>
<dbReference type="EMBL" id="REGN01000103">
    <property type="protein sequence ID" value="RNA44438.1"/>
    <property type="molecule type" value="Genomic_DNA"/>
</dbReference>
<feature type="non-terminal residue" evidence="4">
    <location>
        <position position="1"/>
    </location>
</feature>
<dbReference type="Gene3D" id="3.30.70.330">
    <property type="match status" value="2"/>
</dbReference>
<dbReference type="STRING" id="10195.A0A3M7T967"/>
<dbReference type="CDD" id="cd12318">
    <property type="entry name" value="RRM5_RBM19_like"/>
    <property type="match status" value="1"/>
</dbReference>
<proteinExistence type="predicted"/>
<evidence type="ECO:0000313" key="5">
    <source>
        <dbReference type="Proteomes" id="UP000276133"/>
    </source>
</evidence>
<dbReference type="Proteomes" id="UP000276133">
    <property type="component" value="Unassembled WGS sequence"/>
</dbReference>
<accession>A0A3M7T967</accession>
<dbReference type="InterPro" id="IPR012677">
    <property type="entry name" value="Nucleotide-bd_a/b_plait_sf"/>
</dbReference>
<name>A0A3M7T967_BRAPC</name>
<dbReference type="OrthoDB" id="439639at2759"/>
<evidence type="ECO:0000256" key="1">
    <source>
        <dbReference type="ARBA" id="ARBA00022884"/>
    </source>
</evidence>
<protein>
    <submittedName>
        <fullName evidence="4">Putative RNA-binding 19</fullName>
    </submittedName>
</protein>
<reference evidence="4 5" key="1">
    <citation type="journal article" date="2018" name="Sci. Rep.">
        <title>Genomic signatures of local adaptation to the degree of environmental predictability in rotifers.</title>
        <authorList>
            <person name="Franch-Gras L."/>
            <person name="Hahn C."/>
            <person name="Garcia-Roger E.M."/>
            <person name="Carmona M.J."/>
            <person name="Serra M."/>
            <person name="Gomez A."/>
        </authorList>
    </citation>
    <scope>NUCLEOTIDE SEQUENCE [LARGE SCALE GENOMIC DNA]</scope>
    <source>
        <strain evidence="4">HYR1</strain>
    </source>
</reference>
<feature type="domain" description="RRM" evidence="3">
    <location>
        <begin position="19"/>
        <end position="99"/>
    </location>
</feature>
<sequence length="204" mass="23154">KEEKIEKEEESDAEYEENATLFVKNLNFDTNEDGLRKLFSKIGKCKATIARKLSQNRETLSMGYGFVKFKKSWDAKEAIKSLQGCELDGHCLEIKFSNRTGSIDSVKRKTSTTTKQKSSKILVRNIPFEAKAKEIEELFKVFGELKYVRLPKKIDGAHRGFGFVDFVTQSDAECLGILFMLSLPCLTIAKLINRLVPLSIELTD</sequence>
<dbReference type="PROSITE" id="PS50102">
    <property type="entry name" value="RRM"/>
    <property type="match status" value="2"/>
</dbReference>
<dbReference type="InterPro" id="IPR000504">
    <property type="entry name" value="RRM_dom"/>
</dbReference>
<gene>
    <name evidence="4" type="ORF">BpHYR1_040099</name>
</gene>
<keyword evidence="5" id="KW-1185">Reference proteome</keyword>
<dbReference type="Pfam" id="PF00076">
    <property type="entry name" value="RRM_1"/>
    <property type="match status" value="2"/>
</dbReference>
<dbReference type="AlphaFoldDB" id="A0A3M7T967"/>
<feature type="domain" description="RRM" evidence="3">
    <location>
        <begin position="119"/>
        <end position="173"/>
    </location>
</feature>
<dbReference type="InterPro" id="IPR035979">
    <property type="entry name" value="RBD_domain_sf"/>
</dbReference>
<keyword evidence="1 2" id="KW-0694">RNA-binding</keyword>
<dbReference type="InterPro" id="IPR034423">
    <property type="entry name" value="RBM19_RRM5"/>
</dbReference>
<evidence type="ECO:0000259" key="3">
    <source>
        <dbReference type="PROSITE" id="PS50102"/>
    </source>
</evidence>
<dbReference type="GO" id="GO:0003723">
    <property type="term" value="F:RNA binding"/>
    <property type="evidence" value="ECO:0007669"/>
    <property type="project" value="UniProtKB-UniRule"/>
</dbReference>
<dbReference type="PANTHER" id="PTHR10352">
    <property type="entry name" value="EUKARYOTIC TRANSLATION INITIATION FACTOR 3 SUBUNIT G"/>
    <property type="match status" value="1"/>
</dbReference>
<evidence type="ECO:0000256" key="2">
    <source>
        <dbReference type="PROSITE-ProRule" id="PRU00176"/>
    </source>
</evidence>
<evidence type="ECO:0000313" key="4">
    <source>
        <dbReference type="EMBL" id="RNA44438.1"/>
    </source>
</evidence>
<organism evidence="4 5">
    <name type="scientific">Brachionus plicatilis</name>
    <name type="common">Marine rotifer</name>
    <name type="synonym">Brachionus muelleri</name>
    <dbReference type="NCBI Taxonomy" id="10195"/>
    <lineage>
        <taxon>Eukaryota</taxon>
        <taxon>Metazoa</taxon>
        <taxon>Spiralia</taxon>
        <taxon>Gnathifera</taxon>
        <taxon>Rotifera</taxon>
        <taxon>Eurotatoria</taxon>
        <taxon>Monogononta</taxon>
        <taxon>Pseudotrocha</taxon>
        <taxon>Ploima</taxon>
        <taxon>Brachionidae</taxon>
        <taxon>Brachionus</taxon>
    </lineage>
</organism>